<proteinExistence type="predicted"/>
<dbReference type="EMBL" id="JAAKFY010000002">
    <property type="protein sequence ID" value="KAF3861037.1"/>
    <property type="molecule type" value="Genomic_DNA"/>
</dbReference>
<feature type="compositionally biased region" description="Gly residues" evidence="1">
    <location>
        <begin position="24"/>
        <end position="36"/>
    </location>
</feature>
<accession>A0A7J5ZK10</accession>
<name>A0A7J5ZK10_DISMA</name>
<keyword evidence="3" id="KW-1185">Reference proteome</keyword>
<dbReference type="AlphaFoldDB" id="A0A7J5ZK10"/>
<sequence length="88" mass="8869">MSSQINGSVHARSKALEGAAAGRGAAGSGSVHGGNQGMFERRLKEAEENIEKKTGTSGGGRAAAERTHTSAGGGRLQPGGVFNNFLTD</sequence>
<reference evidence="2 3" key="1">
    <citation type="submission" date="2020-03" db="EMBL/GenBank/DDBJ databases">
        <title>Dissostichus mawsoni Genome sequencing and assembly.</title>
        <authorList>
            <person name="Park H."/>
        </authorList>
    </citation>
    <scope>NUCLEOTIDE SEQUENCE [LARGE SCALE GENOMIC DNA]</scope>
    <source>
        <strain evidence="2">DM0001</strain>
        <tissue evidence="2">Muscle</tissue>
    </source>
</reference>
<feature type="compositionally biased region" description="Basic and acidic residues" evidence="1">
    <location>
        <begin position="39"/>
        <end position="54"/>
    </location>
</feature>
<evidence type="ECO:0000313" key="2">
    <source>
        <dbReference type="EMBL" id="KAF3861037.1"/>
    </source>
</evidence>
<feature type="region of interest" description="Disordered" evidence="1">
    <location>
        <begin position="1"/>
        <end position="88"/>
    </location>
</feature>
<gene>
    <name evidence="2" type="ORF">F7725_001292</name>
</gene>
<dbReference type="Proteomes" id="UP000518266">
    <property type="component" value="Unassembled WGS sequence"/>
</dbReference>
<organism evidence="2 3">
    <name type="scientific">Dissostichus mawsoni</name>
    <name type="common">Antarctic cod</name>
    <dbReference type="NCBI Taxonomy" id="36200"/>
    <lineage>
        <taxon>Eukaryota</taxon>
        <taxon>Metazoa</taxon>
        <taxon>Chordata</taxon>
        <taxon>Craniata</taxon>
        <taxon>Vertebrata</taxon>
        <taxon>Euteleostomi</taxon>
        <taxon>Actinopterygii</taxon>
        <taxon>Neopterygii</taxon>
        <taxon>Teleostei</taxon>
        <taxon>Neoteleostei</taxon>
        <taxon>Acanthomorphata</taxon>
        <taxon>Eupercaria</taxon>
        <taxon>Perciformes</taxon>
        <taxon>Notothenioidei</taxon>
        <taxon>Nototheniidae</taxon>
        <taxon>Dissostichus</taxon>
    </lineage>
</organism>
<comment type="caution">
    <text evidence="2">The sequence shown here is derived from an EMBL/GenBank/DDBJ whole genome shotgun (WGS) entry which is preliminary data.</text>
</comment>
<protein>
    <submittedName>
        <fullName evidence="2">Uncharacterized protein</fullName>
    </submittedName>
</protein>
<evidence type="ECO:0000256" key="1">
    <source>
        <dbReference type="SAM" id="MobiDB-lite"/>
    </source>
</evidence>
<evidence type="ECO:0000313" key="3">
    <source>
        <dbReference type="Proteomes" id="UP000518266"/>
    </source>
</evidence>